<reference evidence="11" key="1">
    <citation type="submission" date="2020-06" db="EMBL/GenBank/DDBJ databases">
        <title>Draft genome sequences of strains closely related to Aspergillus parafelis and Aspergillus hiratsukae.</title>
        <authorList>
            <person name="Dos Santos R.A.C."/>
            <person name="Rivero-Menendez O."/>
            <person name="Steenwyk J.L."/>
            <person name="Mead M.E."/>
            <person name="Goldman G.H."/>
            <person name="Alastruey-Izquierdo A."/>
            <person name="Rokas A."/>
        </authorList>
    </citation>
    <scope>NUCLEOTIDE SEQUENCE</scope>
    <source>
        <strain evidence="11">CNM-CM7691</strain>
    </source>
</reference>
<feature type="compositionally biased region" description="Low complexity" evidence="8">
    <location>
        <begin position="997"/>
        <end position="1013"/>
    </location>
</feature>
<feature type="region of interest" description="Disordered" evidence="8">
    <location>
        <begin position="1170"/>
        <end position="1193"/>
    </location>
</feature>
<dbReference type="GO" id="GO:0042392">
    <property type="term" value="F:sphingosine-1-phosphate phosphatase activity"/>
    <property type="evidence" value="ECO:0007669"/>
    <property type="project" value="TreeGrafter"/>
</dbReference>
<accession>A0A8H6R1K2</accession>
<comment type="caution">
    <text evidence="11">The sequence shown here is derived from an EMBL/GenBank/DDBJ whole genome shotgun (WGS) entry which is preliminary data.</text>
</comment>
<dbReference type="SUPFAM" id="SSF48317">
    <property type="entry name" value="Acid phosphatase/Vanadium-dependent haloperoxidase"/>
    <property type="match status" value="1"/>
</dbReference>
<keyword evidence="2 9" id="KW-0812">Transmembrane</keyword>
<feature type="region of interest" description="Disordered" evidence="8">
    <location>
        <begin position="409"/>
        <end position="444"/>
    </location>
</feature>
<evidence type="ECO:0000256" key="4">
    <source>
        <dbReference type="ARBA" id="ARBA00022824"/>
    </source>
</evidence>
<feature type="compositionally biased region" description="Polar residues" evidence="8">
    <location>
        <begin position="771"/>
        <end position="783"/>
    </location>
</feature>
<evidence type="ECO:0000313" key="11">
    <source>
        <dbReference type="EMBL" id="KAF7183525.1"/>
    </source>
</evidence>
<dbReference type="Proteomes" id="UP000641853">
    <property type="component" value="Unassembled WGS sequence"/>
</dbReference>
<feature type="transmembrane region" description="Helical" evidence="9">
    <location>
        <begin position="219"/>
        <end position="239"/>
    </location>
</feature>
<dbReference type="AlphaFoldDB" id="A0A8H6R1K2"/>
<feature type="transmembrane region" description="Helical" evidence="9">
    <location>
        <begin position="251"/>
        <end position="273"/>
    </location>
</feature>
<dbReference type="PANTHER" id="PTHR14969">
    <property type="entry name" value="SPHINGOSINE-1-PHOSPHATE PHOSPHOHYDROLASE"/>
    <property type="match status" value="1"/>
</dbReference>
<evidence type="ECO:0000256" key="6">
    <source>
        <dbReference type="ARBA" id="ARBA00023136"/>
    </source>
</evidence>
<sequence length="1193" mass="132077">MVEGANGNPDAGLRSLDHYRNRLPQWRYVPRQKLLPLVRYETPYLAWFQEKIRTPTLDSYFAFTANLGTHTFFMIFLPMLFWSGYTNLGRGFVQVLASGVFFSGFIKDLLCLPRPLSPPLQRITMSGSAALEYGFPSTHSTNAVSVAIYVLTLLNSPDSTLSSHINLIFQCMTYLYVSSIILGRLYCGMHGFLDVIIGCLLGALITFVQNLYGPLLDDYVFSASGSQIALVILGIIILVRIHPEPADDCPCFDDSVAFAGVIIGVQLACWHFAKSSIAWSEPSPATIPFRYKDLGLVKTALRFVLGVLLIFTWREVMKPLLLRTLPPIFRALEKLGLLLPRRFFTRASQYKTVPAHLKDHEVLPSFADIPSILTNIRHPRRRAISTGPQSEADAYETLAYREKRRRESLSNAAHNYSVAEDDGDTANVSMSGTQPSKSARKQSKWDEYEHMMGTGISRHSPGTDIDRDTSTEPFPAYEEEKEPNLTEIFSQVKKPRVRYDVEVVTKLVVYADLTSEVKMAGVFATQQLEKVDETARDAPMLPTDRALSEIDNTSLDPMDTSSIKSSPAQQPETDAQPVGSIPPQNHVQTYSHLGSSFANPVPRYVATIDDPYPWGPLLGSPFVRPRFAFSPKSRAANRMKSNPIAVAKPSVNKTKQTFFAARNGSAFVGLNHTARPFWNNRVVNGTSLLAGGVPSIANRGLAWTNFQKVNLPSQGQALKSDRSVSLFSGFSSLPRKRSIDEGATSNPTQEVLDDSNNIPSTKYRRVDQKGSRSSPVLPGSQTGEACGKADSAPTAADNSEGNMPIHTGNANSTVISSPKHKAIESLISESRVEGLTSESQANIAEATTQSSGGNFPAHSRISPSLWPRGPKSIEGPKPTEGPIRPFEVRGVIHQWHDSFPHGPIRIPGSWPEEFHFDPIANVRKGCNDTLQVTHLPISTAFQGSAIPSAEHEDGQQIPRSWQETLFNARNSIVGRVVRKAFSYAWSTVTQLFKPSADSSRRTAAAVSTSPTRANLRNFPEQQRQRLKSHQWRKERGYPTVEQYPFPELSLDIPLYPTGATSLTESMADGRGLSVSKKPTGTPRQPRKRIGTSGPRTVSLKEQEKHGKEKRARVESLSPRLKRRLLAGTRLSRWRNARRERALAHALETTEHDAIRPLQPSAKALSISHIGSRRSTLIQPRATIEPKAKLKRPS</sequence>
<evidence type="ECO:0000256" key="7">
    <source>
        <dbReference type="ARBA" id="ARBA00038324"/>
    </source>
</evidence>
<feature type="region of interest" description="Disordered" evidence="8">
    <location>
        <begin position="997"/>
        <end position="1032"/>
    </location>
</feature>
<dbReference type="InterPro" id="IPR000326">
    <property type="entry name" value="PAP2/HPO"/>
</dbReference>
<keyword evidence="3" id="KW-0378">Hydrolase</keyword>
<dbReference type="Gene3D" id="1.20.144.10">
    <property type="entry name" value="Phosphatidic acid phosphatase type 2/haloperoxidase"/>
    <property type="match status" value="1"/>
</dbReference>
<keyword evidence="12" id="KW-1185">Reference proteome</keyword>
<comment type="subcellular location">
    <subcellularLocation>
        <location evidence="1">Endoplasmic reticulum membrane</location>
        <topology evidence="1">Multi-pass membrane protein</topology>
    </subcellularLocation>
</comment>
<evidence type="ECO:0000259" key="10">
    <source>
        <dbReference type="SMART" id="SM00014"/>
    </source>
</evidence>
<proteinExistence type="inferred from homology"/>
<keyword evidence="6 9" id="KW-0472">Membrane</keyword>
<feature type="region of interest" description="Disordered" evidence="8">
    <location>
        <begin position="1061"/>
        <end position="1114"/>
    </location>
</feature>
<gene>
    <name evidence="11" type="ORF">CNMCM7691_003804</name>
</gene>
<evidence type="ECO:0000256" key="3">
    <source>
        <dbReference type="ARBA" id="ARBA00022801"/>
    </source>
</evidence>
<evidence type="ECO:0000256" key="9">
    <source>
        <dbReference type="SAM" id="Phobius"/>
    </source>
</evidence>
<dbReference type="CDD" id="cd03388">
    <property type="entry name" value="PAP2_SPPase1"/>
    <property type="match status" value="1"/>
</dbReference>
<evidence type="ECO:0000313" key="12">
    <source>
        <dbReference type="Proteomes" id="UP000641853"/>
    </source>
</evidence>
<keyword evidence="4" id="KW-0256">Endoplasmic reticulum</keyword>
<evidence type="ECO:0000256" key="8">
    <source>
        <dbReference type="SAM" id="MobiDB-lite"/>
    </source>
</evidence>
<dbReference type="Pfam" id="PF01569">
    <property type="entry name" value="PAP2"/>
    <property type="match status" value="1"/>
</dbReference>
<feature type="region of interest" description="Disordered" evidence="8">
    <location>
        <begin position="736"/>
        <end position="813"/>
    </location>
</feature>
<evidence type="ECO:0000256" key="1">
    <source>
        <dbReference type="ARBA" id="ARBA00004477"/>
    </source>
</evidence>
<feature type="region of interest" description="Disordered" evidence="8">
    <location>
        <begin position="847"/>
        <end position="870"/>
    </location>
</feature>
<name>A0A8H6R1K2_9EURO</name>
<feature type="compositionally biased region" description="Polar residues" evidence="8">
    <location>
        <begin position="550"/>
        <end position="573"/>
    </location>
</feature>
<feature type="transmembrane region" description="Helical" evidence="9">
    <location>
        <begin position="293"/>
        <end position="313"/>
    </location>
</feature>
<dbReference type="InterPro" id="IPR036938">
    <property type="entry name" value="PAP2/HPO_sf"/>
</dbReference>
<feature type="domain" description="Phosphatidic acid phosphatase type 2/haloperoxidase" evidence="10">
    <location>
        <begin position="90"/>
        <end position="210"/>
    </location>
</feature>
<feature type="compositionally biased region" description="Polar residues" evidence="8">
    <location>
        <begin position="426"/>
        <end position="437"/>
    </location>
</feature>
<protein>
    <recommendedName>
        <fullName evidence="10">Phosphatidic acid phosphatase type 2/haloperoxidase domain-containing protein</fullName>
    </recommendedName>
</protein>
<feature type="region of interest" description="Disordered" evidence="8">
    <location>
        <begin position="534"/>
        <end position="580"/>
    </location>
</feature>
<dbReference type="EMBL" id="JACBAG010001718">
    <property type="protein sequence ID" value="KAF7183525.1"/>
    <property type="molecule type" value="Genomic_DNA"/>
</dbReference>
<organism evidence="11 12">
    <name type="scientific">Aspergillus felis</name>
    <dbReference type="NCBI Taxonomy" id="1287682"/>
    <lineage>
        <taxon>Eukaryota</taxon>
        <taxon>Fungi</taxon>
        <taxon>Dikarya</taxon>
        <taxon>Ascomycota</taxon>
        <taxon>Pezizomycotina</taxon>
        <taxon>Eurotiomycetes</taxon>
        <taxon>Eurotiomycetidae</taxon>
        <taxon>Eurotiales</taxon>
        <taxon>Aspergillaceae</taxon>
        <taxon>Aspergillus</taxon>
        <taxon>Aspergillus subgen. Fumigati</taxon>
    </lineage>
</organism>
<dbReference type="PANTHER" id="PTHR14969:SF28">
    <property type="entry name" value="DIHYDROSPHINGOSINE 1-PHOSPHATE PHOSPHATASE LCB3-RELATED"/>
    <property type="match status" value="1"/>
</dbReference>
<feature type="transmembrane region" description="Helical" evidence="9">
    <location>
        <begin position="133"/>
        <end position="155"/>
    </location>
</feature>
<feature type="transmembrane region" description="Helical" evidence="9">
    <location>
        <begin position="192"/>
        <end position="213"/>
    </location>
</feature>
<feature type="transmembrane region" description="Helical" evidence="9">
    <location>
        <begin position="60"/>
        <end position="85"/>
    </location>
</feature>
<feature type="compositionally biased region" description="Polar residues" evidence="8">
    <location>
        <begin position="743"/>
        <end position="760"/>
    </location>
</feature>
<dbReference type="SMART" id="SM00014">
    <property type="entry name" value="acidPPc"/>
    <property type="match status" value="1"/>
</dbReference>
<comment type="similarity">
    <text evidence="7">Belongs to the type 2 lipid phosphate phosphatase family.</text>
</comment>
<evidence type="ECO:0000256" key="2">
    <source>
        <dbReference type="ARBA" id="ARBA00022692"/>
    </source>
</evidence>
<dbReference type="GO" id="GO:0005789">
    <property type="term" value="C:endoplasmic reticulum membrane"/>
    <property type="evidence" value="ECO:0007669"/>
    <property type="project" value="UniProtKB-SubCell"/>
</dbReference>
<keyword evidence="5 9" id="KW-1133">Transmembrane helix</keyword>
<evidence type="ECO:0000256" key="5">
    <source>
        <dbReference type="ARBA" id="ARBA00022989"/>
    </source>
</evidence>
<feature type="transmembrane region" description="Helical" evidence="9">
    <location>
        <begin position="167"/>
        <end position="185"/>
    </location>
</feature>